<keyword evidence="4" id="KW-1185">Reference proteome</keyword>
<evidence type="ECO:0000313" key="4">
    <source>
        <dbReference type="Proteomes" id="UP001174136"/>
    </source>
</evidence>
<dbReference type="GO" id="GO:0016706">
    <property type="term" value="F:2-oxoglutarate-dependent dioxygenase activity"/>
    <property type="evidence" value="ECO:0007669"/>
    <property type="project" value="InterPro"/>
</dbReference>
<protein>
    <recommendedName>
        <fullName evidence="2">Reverse transcriptase domain-containing protein</fullName>
    </recommendedName>
</protein>
<name>A0AA47P0Y9_MERPO</name>
<feature type="region of interest" description="Disordered" evidence="1">
    <location>
        <begin position="535"/>
        <end position="574"/>
    </location>
</feature>
<gene>
    <name evidence="3" type="ORF">N1851_014319</name>
</gene>
<accession>A0AA47P0Y9</accession>
<evidence type="ECO:0000256" key="1">
    <source>
        <dbReference type="SAM" id="MobiDB-lite"/>
    </source>
</evidence>
<dbReference type="PROSITE" id="PS50878">
    <property type="entry name" value="RT_POL"/>
    <property type="match status" value="1"/>
</dbReference>
<dbReference type="AlphaFoldDB" id="A0AA47P0Y9"/>
<evidence type="ECO:0000259" key="2">
    <source>
        <dbReference type="PROSITE" id="PS50878"/>
    </source>
</evidence>
<comment type="caution">
    <text evidence="3">The sequence shown here is derived from an EMBL/GenBank/DDBJ whole genome shotgun (WGS) entry which is preliminary data.</text>
</comment>
<dbReference type="Pfam" id="PF09004">
    <property type="entry name" value="ALKBH8_N"/>
    <property type="match status" value="1"/>
</dbReference>
<dbReference type="EMBL" id="JAOPHQ010002583">
    <property type="protein sequence ID" value="KAK0146371.1"/>
    <property type="molecule type" value="Genomic_DNA"/>
</dbReference>
<proteinExistence type="predicted"/>
<dbReference type="GO" id="GO:0008168">
    <property type="term" value="F:methyltransferase activity"/>
    <property type="evidence" value="ECO:0007669"/>
    <property type="project" value="InterPro"/>
</dbReference>
<dbReference type="Pfam" id="PF00078">
    <property type="entry name" value="RVT_1"/>
    <property type="match status" value="1"/>
</dbReference>
<dbReference type="InterPro" id="IPR000477">
    <property type="entry name" value="RT_dom"/>
</dbReference>
<feature type="domain" description="Reverse transcriptase" evidence="2">
    <location>
        <begin position="1"/>
        <end position="262"/>
    </location>
</feature>
<evidence type="ECO:0000313" key="3">
    <source>
        <dbReference type="EMBL" id="KAK0146371.1"/>
    </source>
</evidence>
<dbReference type="PANTHER" id="PTHR33332">
    <property type="entry name" value="REVERSE TRANSCRIPTASE DOMAIN-CONTAINING PROTEIN"/>
    <property type="match status" value="1"/>
</dbReference>
<sequence length="635" mass="70462">MDTKTITVWPDGAVPMLQDCFETTDWQIFREAATSESSVDLEEYTSSVLGYIRKCMEDVTTSKTITIRPNQKPWLNAEVRSLLRTWGTAFRDSDVEGLKAEDIFNISPGPGQAIILQKLVSKLSGLGTSSSLCTWVLDFLTCRPQSVRINKSTSSTIILNTGSPQGCVLSPLLFTLMTSDCRAHYKNNLVVKFADDTAVVGLITQGDELEYMWEVEDLTQWCGDNNLTLNIQKTKEMVVDHLTEMVCHHSPHPLHKWSSCGDSPLCQVPQVHLTNSLTWHPNTTAVIKKAHQRLYFLRKLKRAILDAAVLKAFYSCVVESVLTSCLTVWYGSCTVAEKEALQRVVKAAQRNIGCSLPPLRDIYTTRCRERALSILHDPTHPAHELFTLWKEAAQHPGLNIQTEKQLLPRGCQTAELLRHPARLGLQVAVNPEELLEAARPDAATAESLTHITAGSATLSQFDRASGLPLEMGMVPRIEQQGLSRVCLTARMNGWLKSSIFPISSITNTFLPPPSASEPVCDDKIRPRLILERRPLSPAAVTTSKPTRRPPSRTSSVWKPPTAAPDDTKASLAPRTRVVFPTPDETESAESPPGPLFGAESVRWSLDDPRLLVTEFLWAVPGPRGCFLERAAIWDE</sequence>
<dbReference type="Proteomes" id="UP001174136">
    <property type="component" value="Unassembled WGS sequence"/>
</dbReference>
<dbReference type="InterPro" id="IPR015095">
    <property type="entry name" value="AlkB_hom8_N"/>
</dbReference>
<dbReference type="SUPFAM" id="SSF56672">
    <property type="entry name" value="DNA/RNA polymerases"/>
    <property type="match status" value="1"/>
</dbReference>
<reference evidence="3" key="1">
    <citation type="journal article" date="2023" name="Front. Mar. Sci.">
        <title>A new Merluccius polli reference genome to investigate the effects of global change in West African waters.</title>
        <authorList>
            <person name="Mateo J.L."/>
            <person name="Blanco-Fernandez C."/>
            <person name="Garcia-Vazquez E."/>
            <person name="Machado-Schiaffino G."/>
        </authorList>
    </citation>
    <scope>NUCLEOTIDE SEQUENCE</scope>
    <source>
        <strain evidence="3">C29</strain>
        <tissue evidence="3">Fin</tissue>
    </source>
</reference>
<organism evidence="3 4">
    <name type="scientific">Merluccius polli</name>
    <name type="common">Benguela hake</name>
    <name type="synonym">Merluccius cadenati</name>
    <dbReference type="NCBI Taxonomy" id="89951"/>
    <lineage>
        <taxon>Eukaryota</taxon>
        <taxon>Metazoa</taxon>
        <taxon>Chordata</taxon>
        <taxon>Craniata</taxon>
        <taxon>Vertebrata</taxon>
        <taxon>Euteleostomi</taxon>
        <taxon>Actinopterygii</taxon>
        <taxon>Neopterygii</taxon>
        <taxon>Teleostei</taxon>
        <taxon>Neoteleostei</taxon>
        <taxon>Acanthomorphata</taxon>
        <taxon>Zeiogadaria</taxon>
        <taxon>Gadariae</taxon>
        <taxon>Gadiformes</taxon>
        <taxon>Gadoidei</taxon>
        <taxon>Merlucciidae</taxon>
        <taxon>Merluccius</taxon>
    </lineage>
</organism>
<dbReference type="InterPro" id="IPR043502">
    <property type="entry name" value="DNA/RNA_pol_sf"/>
</dbReference>